<sequence>MPERFQYGDHPDQFGELTLPPGQRARGTVVIIHGGYWRSGYTLDLGRPAAADLAARGWAVVNLEYRRAGSGGGWPETFQDVAAGIDALAELKALQDPQGKIPPPVIALGHSAGGHLAVWAAGDRCTGTGGPASRSPRARVPLAAVVSQSGVLDLRRAHDLGLSGGAVSDFLGARPDEDPDRYRLADPTLQVPAAAPVFVLHGDQDADVPLELAESYTAAAVAAGGAAELRLVPGDHYGLITPGTPAWNGVLQALADAAQAAAG</sequence>
<protein>
    <submittedName>
        <fullName evidence="3">Alpha/beta hydrolase</fullName>
    </submittedName>
</protein>
<dbReference type="InterPro" id="IPR029058">
    <property type="entry name" value="AB_hydrolase_fold"/>
</dbReference>
<evidence type="ECO:0000313" key="4">
    <source>
        <dbReference type="Proteomes" id="UP000609874"/>
    </source>
</evidence>
<accession>A0ABR8UQW5</accession>
<dbReference type="RefSeq" id="WP_191807261.1">
    <property type="nucleotide sequence ID" value="NZ_JACSQD010000002.1"/>
</dbReference>
<dbReference type="Proteomes" id="UP000609874">
    <property type="component" value="Unassembled WGS sequence"/>
</dbReference>
<proteinExistence type="predicted"/>
<dbReference type="PANTHER" id="PTHR48081">
    <property type="entry name" value="AB HYDROLASE SUPERFAMILY PROTEIN C4A8.06C"/>
    <property type="match status" value="1"/>
</dbReference>
<dbReference type="GO" id="GO:0016787">
    <property type="term" value="F:hydrolase activity"/>
    <property type="evidence" value="ECO:0007669"/>
    <property type="project" value="UniProtKB-KW"/>
</dbReference>
<dbReference type="InterPro" id="IPR049492">
    <property type="entry name" value="BD-FAE-like_dom"/>
</dbReference>
<comment type="caution">
    <text evidence="3">The sequence shown here is derived from an EMBL/GenBank/DDBJ whole genome shotgun (WGS) entry which is preliminary data.</text>
</comment>
<name>A0ABR8UQW5_9MICC</name>
<reference evidence="3 4" key="1">
    <citation type="submission" date="2020-08" db="EMBL/GenBank/DDBJ databases">
        <title>A Genomic Blueprint of the Chicken Gut Microbiome.</title>
        <authorList>
            <person name="Gilroy R."/>
            <person name="Ravi A."/>
            <person name="Getino M."/>
            <person name="Pursley I."/>
            <person name="Horton D.L."/>
            <person name="Alikhan N.-F."/>
            <person name="Baker D."/>
            <person name="Gharbi K."/>
            <person name="Hall N."/>
            <person name="Watson M."/>
            <person name="Adriaenssens E.M."/>
            <person name="Foster-Nyarko E."/>
            <person name="Jarju S."/>
            <person name="Secka A."/>
            <person name="Antonio M."/>
            <person name="Oren A."/>
            <person name="Chaudhuri R."/>
            <person name="La Ragione R.M."/>
            <person name="Hildebrand F."/>
            <person name="Pallen M.J."/>
        </authorList>
    </citation>
    <scope>NUCLEOTIDE SEQUENCE [LARGE SCALE GENOMIC DNA]</scope>
    <source>
        <strain evidence="3 4">Sa2CUA1</strain>
    </source>
</reference>
<evidence type="ECO:0000256" key="1">
    <source>
        <dbReference type="ARBA" id="ARBA00022801"/>
    </source>
</evidence>
<dbReference type="SUPFAM" id="SSF53474">
    <property type="entry name" value="alpha/beta-Hydrolases"/>
    <property type="match status" value="1"/>
</dbReference>
<dbReference type="EMBL" id="JACSQD010000002">
    <property type="protein sequence ID" value="MBD7994914.1"/>
    <property type="molecule type" value="Genomic_DNA"/>
</dbReference>
<keyword evidence="1 3" id="KW-0378">Hydrolase</keyword>
<organism evidence="3 4">
    <name type="scientific">Arthrobacter gallicola</name>
    <dbReference type="NCBI Taxonomy" id="2762225"/>
    <lineage>
        <taxon>Bacteria</taxon>
        <taxon>Bacillati</taxon>
        <taxon>Actinomycetota</taxon>
        <taxon>Actinomycetes</taxon>
        <taxon>Micrococcales</taxon>
        <taxon>Micrococcaceae</taxon>
        <taxon>Arthrobacter</taxon>
    </lineage>
</organism>
<keyword evidence="4" id="KW-1185">Reference proteome</keyword>
<dbReference type="Pfam" id="PF20434">
    <property type="entry name" value="BD-FAE"/>
    <property type="match status" value="1"/>
</dbReference>
<dbReference type="Gene3D" id="3.40.50.1820">
    <property type="entry name" value="alpha/beta hydrolase"/>
    <property type="match status" value="1"/>
</dbReference>
<evidence type="ECO:0000259" key="2">
    <source>
        <dbReference type="Pfam" id="PF20434"/>
    </source>
</evidence>
<gene>
    <name evidence="3" type="ORF">H9639_06340</name>
</gene>
<dbReference type="InterPro" id="IPR050300">
    <property type="entry name" value="GDXG_lipolytic_enzyme"/>
</dbReference>
<evidence type="ECO:0000313" key="3">
    <source>
        <dbReference type="EMBL" id="MBD7994914.1"/>
    </source>
</evidence>
<feature type="domain" description="BD-FAE-like" evidence="2">
    <location>
        <begin position="20"/>
        <end position="214"/>
    </location>
</feature>